<feature type="non-terminal residue" evidence="1">
    <location>
        <position position="1"/>
    </location>
</feature>
<evidence type="ECO:0008006" key="2">
    <source>
        <dbReference type="Google" id="ProtNLM"/>
    </source>
</evidence>
<gene>
    <name evidence="1" type="ORF">METZ01_LOCUS132432</name>
</gene>
<dbReference type="EMBL" id="UINC01018869">
    <property type="protein sequence ID" value="SVA79578.1"/>
    <property type="molecule type" value="Genomic_DNA"/>
</dbReference>
<proteinExistence type="predicted"/>
<dbReference type="InterPro" id="IPR007420">
    <property type="entry name" value="DUF465"/>
</dbReference>
<sequence>VDTESIEALFPKNGELRELSVEHHKLDERLEELTKRHFLSKPEQVEQTNLKKLKLKIKDRIESIVREHRSDTVASGE</sequence>
<dbReference type="Pfam" id="PF04325">
    <property type="entry name" value="DUF465"/>
    <property type="match status" value="1"/>
</dbReference>
<name>A0A381YRC4_9ZZZZ</name>
<accession>A0A381YRC4</accession>
<dbReference type="Gene3D" id="6.10.280.50">
    <property type="match status" value="1"/>
</dbReference>
<reference evidence="1" key="1">
    <citation type="submission" date="2018-05" db="EMBL/GenBank/DDBJ databases">
        <authorList>
            <person name="Lanie J.A."/>
            <person name="Ng W.-L."/>
            <person name="Kazmierczak K.M."/>
            <person name="Andrzejewski T.M."/>
            <person name="Davidsen T.M."/>
            <person name="Wayne K.J."/>
            <person name="Tettelin H."/>
            <person name="Glass J.I."/>
            <person name="Rusch D."/>
            <person name="Podicherti R."/>
            <person name="Tsui H.-C.T."/>
            <person name="Winkler M.E."/>
        </authorList>
    </citation>
    <scope>NUCLEOTIDE SEQUENCE</scope>
</reference>
<organism evidence="1">
    <name type="scientific">marine metagenome</name>
    <dbReference type="NCBI Taxonomy" id="408172"/>
    <lineage>
        <taxon>unclassified sequences</taxon>
        <taxon>metagenomes</taxon>
        <taxon>ecological metagenomes</taxon>
    </lineage>
</organism>
<evidence type="ECO:0000313" key="1">
    <source>
        <dbReference type="EMBL" id="SVA79578.1"/>
    </source>
</evidence>
<dbReference type="AlphaFoldDB" id="A0A381YRC4"/>
<protein>
    <recommendedName>
        <fullName evidence="2">DUF465 domain-containing protein</fullName>
    </recommendedName>
</protein>
<dbReference type="InterPro" id="IPR038444">
    <property type="entry name" value="DUF465_sf"/>
</dbReference>